<feature type="region of interest" description="Disordered" evidence="1">
    <location>
        <begin position="212"/>
        <end position="243"/>
    </location>
</feature>
<comment type="caution">
    <text evidence="3">The sequence shown here is derived from an EMBL/GenBank/DDBJ whole genome shotgun (WGS) entry which is preliminary data.</text>
</comment>
<dbReference type="EMBL" id="BAAAMN010000048">
    <property type="protein sequence ID" value="GAA2042188.1"/>
    <property type="molecule type" value="Genomic_DNA"/>
</dbReference>
<feature type="compositionally biased region" description="Acidic residues" evidence="1">
    <location>
        <begin position="218"/>
        <end position="243"/>
    </location>
</feature>
<evidence type="ECO:0000256" key="1">
    <source>
        <dbReference type="SAM" id="MobiDB-lite"/>
    </source>
</evidence>
<evidence type="ECO:0000256" key="2">
    <source>
        <dbReference type="SAM" id="SignalP"/>
    </source>
</evidence>
<organism evidence="3 4">
    <name type="scientific">Yaniella flava</name>
    <dbReference type="NCBI Taxonomy" id="287930"/>
    <lineage>
        <taxon>Bacteria</taxon>
        <taxon>Bacillati</taxon>
        <taxon>Actinomycetota</taxon>
        <taxon>Actinomycetes</taxon>
        <taxon>Micrococcales</taxon>
        <taxon>Micrococcaceae</taxon>
        <taxon>Yaniella</taxon>
    </lineage>
</organism>
<accession>A0ABN2USV0</accession>
<gene>
    <name evidence="3" type="ORF">GCM10009720_23520</name>
</gene>
<keyword evidence="4" id="KW-1185">Reference proteome</keyword>
<feature type="signal peptide" evidence="2">
    <location>
        <begin position="1"/>
        <end position="36"/>
    </location>
</feature>
<dbReference type="Proteomes" id="UP001501461">
    <property type="component" value="Unassembled WGS sequence"/>
</dbReference>
<keyword evidence="2" id="KW-0732">Signal</keyword>
<reference evidence="3 4" key="1">
    <citation type="journal article" date="2019" name="Int. J. Syst. Evol. Microbiol.">
        <title>The Global Catalogue of Microorganisms (GCM) 10K type strain sequencing project: providing services to taxonomists for standard genome sequencing and annotation.</title>
        <authorList>
            <consortium name="The Broad Institute Genomics Platform"/>
            <consortium name="The Broad Institute Genome Sequencing Center for Infectious Disease"/>
            <person name="Wu L."/>
            <person name="Ma J."/>
        </authorList>
    </citation>
    <scope>NUCLEOTIDE SEQUENCE [LARGE SCALE GENOMIC DNA]</scope>
    <source>
        <strain evidence="3 4">JCM 13595</strain>
    </source>
</reference>
<protein>
    <submittedName>
        <fullName evidence="3">Uncharacterized protein</fullName>
    </submittedName>
</protein>
<name>A0ABN2USV0_9MICC</name>
<dbReference type="RefSeq" id="WP_343958885.1">
    <property type="nucleotide sequence ID" value="NZ_BAAAMN010000048.1"/>
</dbReference>
<evidence type="ECO:0000313" key="3">
    <source>
        <dbReference type="EMBL" id="GAA2042188.1"/>
    </source>
</evidence>
<feature type="chain" id="PRO_5046414218" evidence="2">
    <location>
        <begin position="37"/>
        <end position="243"/>
    </location>
</feature>
<evidence type="ECO:0000313" key="4">
    <source>
        <dbReference type="Proteomes" id="UP001501461"/>
    </source>
</evidence>
<sequence length="243" mass="26271">MTEAQVTKNGRRVTAMLAGSALTVGTIAMGAPAAFADNDEQQGDVATQDQQSGTEVNHTFELETKEAKPGETVGITGEGFTPNAEVMIDLGNEMMVTQHADEQGNLDGEFTIPDSVDDDTYKLAVEENGHIAYSQLEVLEDDRDDGEVEVDLESDTLLHGDSVQVSGENFTPRGEVTVNWNREQNIAADEDGNILTEISIPEDAEVGEHDLTVADQETGQEDVEEYTVSDSIESDDGEDRDDD</sequence>
<proteinExistence type="predicted"/>